<evidence type="ECO:0000313" key="2">
    <source>
        <dbReference type="EMBL" id="KAH9384793.1"/>
    </source>
</evidence>
<evidence type="ECO:0000259" key="1">
    <source>
        <dbReference type="PROSITE" id="PS51910"/>
    </source>
</evidence>
<keyword evidence="3" id="KW-1185">Reference proteome</keyword>
<gene>
    <name evidence="2" type="ORF">HPB48_026807</name>
</gene>
<dbReference type="Pfam" id="PF00704">
    <property type="entry name" value="Glyco_hydro_18"/>
    <property type="match status" value="1"/>
</dbReference>
<organism evidence="2 3">
    <name type="scientific">Haemaphysalis longicornis</name>
    <name type="common">Bush tick</name>
    <dbReference type="NCBI Taxonomy" id="44386"/>
    <lineage>
        <taxon>Eukaryota</taxon>
        <taxon>Metazoa</taxon>
        <taxon>Ecdysozoa</taxon>
        <taxon>Arthropoda</taxon>
        <taxon>Chelicerata</taxon>
        <taxon>Arachnida</taxon>
        <taxon>Acari</taxon>
        <taxon>Parasitiformes</taxon>
        <taxon>Ixodida</taxon>
        <taxon>Ixodoidea</taxon>
        <taxon>Ixodidae</taxon>
        <taxon>Haemaphysalinae</taxon>
        <taxon>Haemaphysalis</taxon>
    </lineage>
</organism>
<comment type="caution">
    <text evidence="2">The sequence shown here is derived from an EMBL/GenBank/DDBJ whole genome shotgun (WGS) entry which is preliminary data.</text>
</comment>
<dbReference type="GO" id="GO:0005975">
    <property type="term" value="P:carbohydrate metabolic process"/>
    <property type="evidence" value="ECO:0007669"/>
    <property type="project" value="InterPro"/>
</dbReference>
<dbReference type="InterPro" id="IPR001223">
    <property type="entry name" value="Glyco_hydro18_cat"/>
</dbReference>
<proteinExistence type="predicted"/>
<dbReference type="InterPro" id="IPR017853">
    <property type="entry name" value="GH"/>
</dbReference>
<reference evidence="2 3" key="1">
    <citation type="journal article" date="2020" name="Cell">
        <title>Large-Scale Comparative Analyses of Tick Genomes Elucidate Their Genetic Diversity and Vector Capacities.</title>
        <authorList>
            <consortium name="Tick Genome and Microbiome Consortium (TIGMIC)"/>
            <person name="Jia N."/>
            <person name="Wang J."/>
            <person name="Shi W."/>
            <person name="Du L."/>
            <person name="Sun Y."/>
            <person name="Zhan W."/>
            <person name="Jiang J.F."/>
            <person name="Wang Q."/>
            <person name="Zhang B."/>
            <person name="Ji P."/>
            <person name="Bell-Sakyi L."/>
            <person name="Cui X.M."/>
            <person name="Yuan T.T."/>
            <person name="Jiang B.G."/>
            <person name="Yang W.F."/>
            <person name="Lam T.T."/>
            <person name="Chang Q.C."/>
            <person name="Ding S.J."/>
            <person name="Wang X.J."/>
            <person name="Zhu J.G."/>
            <person name="Ruan X.D."/>
            <person name="Zhao L."/>
            <person name="Wei J.T."/>
            <person name="Ye R.Z."/>
            <person name="Que T.C."/>
            <person name="Du C.H."/>
            <person name="Zhou Y.H."/>
            <person name="Cheng J.X."/>
            <person name="Dai P.F."/>
            <person name="Guo W.B."/>
            <person name="Han X.H."/>
            <person name="Huang E.J."/>
            <person name="Li L.F."/>
            <person name="Wei W."/>
            <person name="Gao Y.C."/>
            <person name="Liu J.Z."/>
            <person name="Shao H.Z."/>
            <person name="Wang X."/>
            <person name="Wang C.C."/>
            <person name="Yang T.C."/>
            <person name="Huo Q.B."/>
            <person name="Li W."/>
            <person name="Chen H.Y."/>
            <person name="Chen S.E."/>
            <person name="Zhou L.G."/>
            <person name="Ni X.B."/>
            <person name="Tian J.H."/>
            <person name="Sheng Y."/>
            <person name="Liu T."/>
            <person name="Pan Y.S."/>
            <person name="Xia L.Y."/>
            <person name="Li J."/>
            <person name="Zhao F."/>
            <person name="Cao W.C."/>
        </authorList>
    </citation>
    <scope>NUCLEOTIDE SEQUENCE [LARGE SCALE GENOMIC DNA]</scope>
    <source>
        <strain evidence="2">HaeL-2018</strain>
    </source>
</reference>
<protein>
    <recommendedName>
        <fullName evidence="1">GH18 domain-containing protein</fullName>
    </recommendedName>
</protein>
<dbReference type="VEuPathDB" id="VectorBase:HLOH_041450"/>
<dbReference type="AlphaFoldDB" id="A0A9J6HCS5"/>
<name>A0A9J6HCS5_HAELO</name>
<dbReference type="Proteomes" id="UP000821853">
    <property type="component" value="Unassembled WGS sequence"/>
</dbReference>
<feature type="domain" description="GH18" evidence="1">
    <location>
        <begin position="44"/>
        <end position="143"/>
    </location>
</feature>
<dbReference type="Gene3D" id="3.20.20.80">
    <property type="entry name" value="Glycosidases"/>
    <property type="match status" value="1"/>
</dbReference>
<dbReference type="SUPFAM" id="SSF51445">
    <property type="entry name" value="(Trans)glycosidases"/>
    <property type="match status" value="1"/>
</dbReference>
<evidence type="ECO:0000313" key="3">
    <source>
        <dbReference type="Proteomes" id="UP000821853"/>
    </source>
</evidence>
<accession>A0A9J6HCS5</accession>
<sequence>MPSASSFKGFLYVEKFSQNCHTVVDSPLQRFVVVVAGYNNLTSFRRVCYFQVPYYKPLDNETAYLCTHLIVGFAKTDNGTLKTVRPSDPQQYRALLDLRLCNPDLKVILTTGISNNSSKNFSALVNTTAGRRKYAFLRLSFFD</sequence>
<dbReference type="PROSITE" id="PS51910">
    <property type="entry name" value="GH18_2"/>
    <property type="match status" value="1"/>
</dbReference>
<dbReference type="EMBL" id="JABSTR010003148">
    <property type="protein sequence ID" value="KAH9384793.1"/>
    <property type="molecule type" value="Genomic_DNA"/>
</dbReference>
<dbReference type="OrthoDB" id="76388at2759"/>